<proteinExistence type="predicted"/>
<reference evidence="2" key="2">
    <citation type="journal article" date="2013" name="Nat. Commun.">
        <title>Genome of the Chinese tree shrew.</title>
        <authorList>
            <person name="Fan Y."/>
            <person name="Huang Z.Y."/>
            <person name="Cao C.C."/>
            <person name="Chen C.S."/>
            <person name="Chen Y.X."/>
            <person name="Fan D.D."/>
            <person name="He J."/>
            <person name="Hou H.L."/>
            <person name="Hu L."/>
            <person name="Hu X.T."/>
            <person name="Jiang X.T."/>
            <person name="Lai R."/>
            <person name="Lang Y.S."/>
            <person name="Liang B."/>
            <person name="Liao S.G."/>
            <person name="Mu D."/>
            <person name="Ma Y.Y."/>
            <person name="Niu Y.Y."/>
            <person name="Sun X.Q."/>
            <person name="Xia J.Q."/>
            <person name="Xiao J."/>
            <person name="Xiong Z.Q."/>
            <person name="Xu L."/>
            <person name="Yang L."/>
            <person name="Zhang Y."/>
            <person name="Zhao W."/>
            <person name="Zhao X.D."/>
            <person name="Zheng Y.T."/>
            <person name="Zhou J.M."/>
            <person name="Zhu Y.B."/>
            <person name="Zhang G.J."/>
            <person name="Wang J."/>
            <person name="Yao Y.G."/>
        </authorList>
    </citation>
    <scope>NUCLEOTIDE SEQUENCE [LARGE SCALE GENOMIC DNA]</scope>
</reference>
<reference evidence="2" key="1">
    <citation type="submission" date="2012-07" db="EMBL/GenBank/DDBJ databases">
        <title>Genome of the Chinese tree shrew, a rising model animal genetically related to primates.</title>
        <authorList>
            <person name="Zhang G."/>
            <person name="Fan Y."/>
            <person name="Yao Y."/>
            <person name="Huang Z."/>
        </authorList>
    </citation>
    <scope>NUCLEOTIDE SEQUENCE [LARGE SCALE GENOMIC DNA]</scope>
</reference>
<dbReference type="AlphaFoldDB" id="L9KPW6"/>
<dbReference type="EMBL" id="KB320726">
    <property type="protein sequence ID" value="ELW64479.1"/>
    <property type="molecule type" value="Genomic_DNA"/>
</dbReference>
<gene>
    <name evidence="1" type="ORF">TREES_T100000663</name>
</gene>
<keyword evidence="2" id="KW-1185">Reference proteome</keyword>
<accession>L9KPW6</accession>
<evidence type="ECO:0000313" key="2">
    <source>
        <dbReference type="Proteomes" id="UP000011518"/>
    </source>
</evidence>
<organism evidence="1 2">
    <name type="scientific">Tupaia chinensis</name>
    <name type="common">Chinese tree shrew</name>
    <name type="synonym">Tupaia belangeri chinensis</name>
    <dbReference type="NCBI Taxonomy" id="246437"/>
    <lineage>
        <taxon>Eukaryota</taxon>
        <taxon>Metazoa</taxon>
        <taxon>Chordata</taxon>
        <taxon>Craniata</taxon>
        <taxon>Vertebrata</taxon>
        <taxon>Euteleostomi</taxon>
        <taxon>Mammalia</taxon>
        <taxon>Eutheria</taxon>
        <taxon>Euarchontoglires</taxon>
        <taxon>Scandentia</taxon>
        <taxon>Tupaiidae</taxon>
        <taxon>Tupaia</taxon>
    </lineage>
</organism>
<dbReference type="Proteomes" id="UP000011518">
    <property type="component" value="Unassembled WGS sequence"/>
</dbReference>
<protein>
    <submittedName>
        <fullName evidence="1">Uncharacterized protein</fullName>
    </submittedName>
</protein>
<sequence length="101" mass="11332">MKRYWNTLPPISKCEGGEASRRGDVTEDGDKVFPLGSSNFDPRSQILQCARVWERSPVAVDHRILHLRSLDQDWSKAVDRSVWVAAGKQGPLLSESLLCPL</sequence>
<name>L9KPW6_TUPCH</name>
<evidence type="ECO:0000313" key="1">
    <source>
        <dbReference type="EMBL" id="ELW64479.1"/>
    </source>
</evidence>
<dbReference type="InParanoid" id="L9KPW6"/>